<name>A0A1F5YCK2_9BACT</name>
<dbReference type="InterPro" id="IPR013229">
    <property type="entry name" value="PEGA"/>
</dbReference>
<proteinExistence type="predicted"/>
<dbReference type="Pfam" id="PF08308">
    <property type="entry name" value="PEGA"/>
    <property type="match status" value="1"/>
</dbReference>
<accession>A0A1F5YCK2</accession>
<dbReference type="SUPFAM" id="SSF52833">
    <property type="entry name" value="Thioredoxin-like"/>
    <property type="match status" value="1"/>
</dbReference>
<reference evidence="2 3" key="1">
    <citation type="journal article" date="2016" name="Nat. Commun.">
        <title>Thousands of microbial genomes shed light on interconnected biogeochemical processes in an aquifer system.</title>
        <authorList>
            <person name="Anantharaman K."/>
            <person name="Brown C.T."/>
            <person name="Hug L.A."/>
            <person name="Sharon I."/>
            <person name="Castelle C.J."/>
            <person name="Probst A.J."/>
            <person name="Thomas B.C."/>
            <person name="Singh A."/>
            <person name="Wilkins M.J."/>
            <person name="Karaoz U."/>
            <person name="Brodie E.L."/>
            <person name="Williams K.H."/>
            <person name="Hubbard S.S."/>
            <person name="Banfield J.F."/>
        </authorList>
    </citation>
    <scope>NUCLEOTIDE SEQUENCE [LARGE SCALE GENOMIC DNA]</scope>
</reference>
<evidence type="ECO:0000313" key="2">
    <source>
        <dbReference type="EMBL" id="OGF97927.1"/>
    </source>
</evidence>
<feature type="domain" description="PEGA" evidence="1">
    <location>
        <begin position="41"/>
        <end position="88"/>
    </location>
</feature>
<dbReference type="Gene3D" id="2.60.40.10">
    <property type="entry name" value="Immunoglobulins"/>
    <property type="match status" value="1"/>
</dbReference>
<comment type="caution">
    <text evidence="2">The sequence shown here is derived from an EMBL/GenBank/DDBJ whole genome shotgun (WGS) entry which is preliminary data.</text>
</comment>
<dbReference type="PROSITE" id="PS51257">
    <property type="entry name" value="PROKAR_LIPOPROTEIN"/>
    <property type="match status" value="1"/>
</dbReference>
<dbReference type="InterPro" id="IPR013783">
    <property type="entry name" value="Ig-like_fold"/>
</dbReference>
<sequence length="339" mass="36020">MASVRILNSKNRIILSVLPLLIILMSACGQKDPVGIGGATGSIYVTSSVSGAAIILDGDLRSEVTPDTLDGIPIGEHVVAISLEGYEPDPQVLTIIVQVGRVETASFALVPQSTGLQRVVLLEDFSNTGCIPCVAADSIVTELLRFYGPDQLIGIQYHVYWPYPGDPFYLAAMSLNNARTSYYGVNNAGVPFVVLDGLLSPGATDGSAVQQAIEERLAVESLVELRTWNDVVGSSGQVGAEIICPSEPPAGSLRLHLVVLESNILYDASNGLDHFDNIMRVMLPGASGISISLTAGDTLTFNEDYTVDADWAVENLSVVAFIQDESTREIIQAASNLNP</sequence>
<dbReference type="Proteomes" id="UP000179034">
    <property type="component" value="Unassembled WGS sequence"/>
</dbReference>
<protein>
    <recommendedName>
        <fullName evidence="1">PEGA domain-containing protein</fullName>
    </recommendedName>
</protein>
<dbReference type="Pfam" id="PF11551">
    <property type="entry name" value="Omp28"/>
    <property type="match status" value="1"/>
</dbReference>
<dbReference type="InterPro" id="IPR021615">
    <property type="entry name" value="Omp28"/>
</dbReference>
<evidence type="ECO:0000259" key="1">
    <source>
        <dbReference type="Pfam" id="PF08308"/>
    </source>
</evidence>
<dbReference type="EMBL" id="MFIW01000034">
    <property type="protein sequence ID" value="OGF97927.1"/>
    <property type="molecule type" value="Genomic_DNA"/>
</dbReference>
<organism evidence="2 3">
    <name type="scientific">Candidatus Glassbacteria bacterium RBG_16_58_8</name>
    <dbReference type="NCBI Taxonomy" id="1817866"/>
    <lineage>
        <taxon>Bacteria</taxon>
        <taxon>Candidatus Glassiibacteriota</taxon>
    </lineage>
</organism>
<gene>
    <name evidence="2" type="ORF">A2Z06_02910</name>
</gene>
<dbReference type="AlphaFoldDB" id="A0A1F5YCK2"/>
<evidence type="ECO:0000313" key="3">
    <source>
        <dbReference type="Proteomes" id="UP000179034"/>
    </source>
</evidence>
<dbReference type="InterPro" id="IPR036249">
    <property type="entry name" value="Thioredoxin-like_sf"/>
</dbReference>